<dbReference type="SUPFAM" id="SSF81321">
    <property type="entry name" value="Family A G protein-coupled receptor-like"/>
    <property type="match status" value="1"/>
</dbReference>
<evidence type="ECO:0000256" key="8">
    <source>
        <dbReference type="ARBA" id="ARBA00023170"/>
    </source>
</evidence>
<evidence type="ECO:0000256" key="11">
    <source>
        <dbReference type="RuleBase" id="RU363047"/>
    </source>
</evidence>
<dbReference type="PRINTS" id="PR00245">
    <property type="entry name" value="OLFACTORYR"/>
</dbReference>
<dbReference type="Pfam" id="PF13853">
    <property type="entry name" value="7tm_4"/>
    <property type="match status" value="1"/>
</dbReference>
<evidence type="ECO:0000256" key="5">
    <source>
        <dbReference type="ARBA" id="ARBA00022989"/>
    </source>
</evidence>
<dbReference type="PRINTS" id="PR00237">
    <property type="entry name" value="GPCRRHODOPSN"/>
</dbReference>
<name>A0A6P8PA92_GEOSA</name>
<dbReference type="InterPro" id="IPR000725">
    <property type="entry name" value="Olfact_rcpt"/>
</dbReference>
<feature type="domain" description="G-protein coupled receptors family 1 profile" evidence="12">
    <location>
        <begin position="41"/>
        <end position="288"/>
    </location>
</feature>
<keyword evidence="4 11" id="KW-0552">Olfaction</keyword>
<keyword evidence="2 11" id="KW-0716">Sensory transduction</keyword>
<keyword evidence="8 10" id="KW-0675">Receptor</keyword>
<dbReference type="GO" id="GO:0004984">
    <property type="term" value="F:olfactory receptor activity"/>
    <property type="evidence" value="ECO:0007669"/>
    <property type="project" value="InterPro"/>
</dbReference>
<organism evidence="13 14">
    <name type="scientific">Geotrypetes seraphini</name>
    <name type="common">Gaboon caecilian</name>
    <name type="synonym">Caecilia seraphini</name>
    <dbReference type="NCBI Taxonomy" id="260995"/>
    <lineage>
        <taxon>Eukaryota</taxon>
        <taxon>Metazoa</taxon>
        <taxon>Chordata</taxon>
        <taxon>Craniata</taxon>
        <taxon>Vertebrata</taxon>
        <taxon>Euteleostomi</taxon>
        <taxon>Amphibia</taxon>
        <taxon>Gymnophiona</taxon>
        <taxon>Geotrypetes</taxon>
    </lineage>
</organism>
<dbReference type="InterPro" id="IPR000276">
    <property type="entry name" value="GPCR_Rhodpsn"/>
</dbReference>
<dbReference type="PROSITE" id="PS50262">
    <property type="entry name" value="G_PROTEIN_RECEP_F1_2"/>
    <property type="match status" value="1"/>
</dbReference>
<keyword evidence="7 11" id="KW-0472">Membrane</keyword>
<dbReference type="AlphaFoldDB" id="A0A6P8PA92"/>
<evidence type="ECO:0000256" key="7">
    <source>
        <dbReference type="ARBA" id="ARBA00023136"/>
    </source>
</evidence>
<dbReference type="FunCoup" id="A0A6P8PA92">
    <property type="interactions" value="342"/>
</dbReference>
<dbReference type="KEGG" id="gsh:117350516"/>
<comment type="similarity">
    <text evidence="10">Belongs to the G-protein coupled receptor 1 family.</text>
</comment>
<feature type="transmembrane region" description="Helical" evidence="11">
    <location>
        <begin position="98"/>
        <end position="120"/>
    </location>
</feature>
<protein>
    <recommendedName>
        <fullName evidence="11">Olfactory receptor</fullName>
    </recommendedName>
</protein>
<evidence type="ECO:0000259" key="12">
    <source>
        <dbReference type="PROSITE" id="PS50262"/>
    </source>
</evidence>
<comment type="subcellular location">
    <subcellularLocation>
        <location evidence="1 11">Cell membrane</location>
        <topology evidence="1 11">Multi-pass membrane protein</topology>
    </subcellularLocation>
</comment>
<feature type="transmembrane region" description="Helical" evidence="11">
    <location>
        <begin position="25"/>
        <end position="47"/>
    </location>
</feature>
<dbReference type="PROSITE" id="PS00237">
    <property type="entry name" value="G_PROTEIN_RECEP_F1_1"/>
    <property type="match status" value="1"/>
</dbReference>
<keyword evidence="9 10" id="KW-0807">Transducer</keyword>
<feature type="transmembrane region" description="Helical" evidence="11">
    <location>
        <begin position="205"/>
        <end position="226"/>
    </location>
</feature>
<reference evidence="14" key="1">
    <citation type="submission" date="2025-08" db="UniProtKB">
        <authorList>
            <consortium name="RefSeq"/>
        </authorList>
    </citation>
    <scope>IDENTIFICATION</scope>
</reference>
<evidence type="ECO:0000256" key="4">
    <source>
        <dbReference type="ARBA" id="ARBA00022725"/>
    </source>
</evidence>
<dbReference type="GeneID" id="117350516"/>
<feature type="transmembrane region" description="Helical" evidence="11">
    <location>
        <begin position="59"/>
        <end position="78"/>
    </location>
</feature>
<dbReference type="PANTHER" id="PTHR48002">
    <property type="entry name" value="OLFACTORY RECEPTOR"/>
    <property type="match status" value="1"/>
</dbReference>
<sequence length="315" mass="35431">MEVKNETRVTQFILLGLSDNPDLQIIFFLLFLVMYLLTVAGNLLIMITIYVDCQLHSPMYFFLSHLSFLDLSFSTVTVPNFLVNFLLQSKIISFSGCIAQVFFLHFFGGTECLHLTLMAYDRYVAICNPLRYTTIMNKRVCVLLILCTLVGGLMHGCGQVFPVFQLPFCGPNEIDHFFCDTHPLSLLACSRTFISDTADMINTGAISIFSSSVLFVSYAYIISTILKIRSAEGKKKAFSTCASHLAVVTLFFGPVLFTYMRPPVIFAADKLISVFFAIVTPLLNPFIYTLRNEEVKKSMKKLGGRKVSFLHVNTN</sequence>
<evidence type="ECO:0000256" key="2">
    <source>
        <dbReference type="ARBA" id="ARBA00022606"/>
    </source>
</evidence>
<feature type="transmembrane region" description="Helical" evidence="11">
    <location>
        <begin position="140"/>
        <end position="161"/>
    </location>
</feature>
<feature type="transmembrane region" description="Helical" evidence="11">
    <location>
        <begin position="271"/>
        <end position="290"/>
    </location>
</feature>
<evidence type="ECO:0000313" key="14">
    <source>
        <dbReference type="RefSeq" id="XP_033780704.1"/>
    </source>
</evidence>
<evidence type="ECO:0000256" key="3">
    <source>
        <dbReference type="ARBA" id="ARBA00022692"/>
    </source>
</evidence>
<evidence type="ECO:0000256" key="6">
    <source>
        <dbReference type="ARBA" id="ARBA00023040"/>
    </source>
</evidence>
<feature type="transmembrane region" description="Helical" evidence="11">
    <location>
        <begin position="238"/>
        <end position="259"/>
    </location>
</feature>
<dbReference type="GO" id="GO:0005886">
    <property type="term" value="C:plasma membrane"/>
    <property type="evidence" value="ECO:0007669"/>
    <property type="project" value="UniProtKB-SubCell"/>
</dbReference>
<dbReference type="InterPro" id="IPR017452">
    <property type="entry name" value="GPCR_Rhodpsn_7TM"/>
</dbReference>
<dbReference type="InterPro" id="IPR050427">
    <property type="entry name" value="Olfactory_Receptors"/>
</dbReference>
<keyword evidence="13" id="KW-1185">Reference proteome</keyword>
<keyword evidence="11" id="KW-1003">Cell membrane</keyword>
<keyword evidence="5 11" id="KW-1133">Transmembrane helix</keyword>
<dbReference type="InParanoid" id="A0A6P8PA92"/>
<proteinExistence type="inferred from homology"/>
<dbReference type="CDD" id="cd13954">
    <property type="entry name" value="7tmA_OR"/>
    <property type="match status" value="1"/>
</dbReference>
<dbReference type="Gene3D" id="1.20.1070.10">
    <property type="entry name" value="Rhodopsin 7-helix transmembrane proteins"/>
    <property type="match status" value="1"/>
</dbReference>
<evidence type="ECO:0000313" key="13">
    <source>
        <dbReference type="Proteomes" id="UP000515159"/>
    </source>
</evidence>
<gene>
    <name evidence="14" type="primary">LOC117350516</name>
</gene>
<dbReference type="FunFam" id="1.20.1070.10:FF:000001">
    <property type="entry name" value="Olfactory receptor"/>
    <property type="match status" value="1"/>
</dbReference>
<keyword evidence="6 10" id="KW-0297">G-protein coupled receptor</keyword>
<dbReference type="GO" id="GO:0004930">
    <property type="term" value="F:G protein-coupled receptor activity"/>
    <property type="evidence" value="ECO:0007669"/>
    <property type="project" value="UniProtKB-KW"/>
</dbReference>
<dbReference type="OrthoDB" id="9911329at2759"/>
<dbReference type="Proteomes" id="UP000515159">
    <property type="component" value="Chromosome 16"/>
</dbReference>
<evidence type="ECO:0000256" key="9">
    <source>
        <dbReference type="ARBA" id="ARBA00023224"/>
    </source>
</evidence>
<keyword evidence="3 10" id="KW-0812">Transmembrane</keyword>
<accession>A0A6P8PA92</accession>
<evidence type="ECO:0000256" key="10">
    <source>
        <dbReference type="RuleBase" id="RU000688"/>
    </source>
</evidence>
<dbReference type="RefSeq" id="XP_033780704.1">
    <property type="nucleotide sequence ID" value="XM_033924813.1"/>
</dbReference>
<evidence type="ECO:0000256" key="1">
    <source>
        <dbReference type="ARBA" id="ARBA00004651"/>
    </source>
</evidence>